<evidence type="ECO:0000256" key="1">
    <source>
        <dbReference type="SAM" id="Phobius"/>
    </source>
</evidence>
<feature type="transmembrane region" description="Helical" evidence="1">
    <location>
        <begin position="98"/>
        <end position="117"/>
    </location>
</feature>
<comment type="caution">
    <text evidence="2">The sequence shown here is derived from an EMBL/GenBank/DDBJ whole genome shotgun (WGS) entry which is preliminary data.</text>
</comment>
<organism evidence="2 3">
    <name type="scientific">Armillaria luteobubalina</name>
    <dbReference type="NCBI Taxonomy" id="153913"/>
    <lineage>
        <taxon>Eukaryota</taxon>
        <taxon>Fungi</taxon>
        <taxon>Dikarya</taxon>
        <taxon>Basidiomycota</taxon>
        <taxon>Agaricomycotina</taxon>
        <taxon>Agaricomycetes</taxon>
        <taxon>Agaricomycetidae</taxon>
        <taxon>Agaricales</taxon>
        <taxon>Marasmiineae</taxon>
        <taxon>Physalacriaceae</taxon>
        <taxon>Armillaria</taxon>
    </lineage>
</organism>
<keyword evidence="1" id="KW-1133">Transmembrane helix</keyword>
<name>A0AA39PXE4_9AGAR</name>
<dbReference type="AlphaFoldDB" id="A0AA39PXE4"/>
<sequence length="278" mass="31157">MDFSSPKSLRSNFLRTIIFTLYALRTIAFMVDWAFNRGTFRNVYFSNYHGLSVALTDNGALWRENYLVGGITGVISTFLVDIIIMWRCWVLWDRQWRVILIPIICTTVGTIMKTMQISSTGNSTKPYPISAQFAANINWPLIYAVLVLATTVTCTVLIIYRIVRHAAGINGFHKLIEMLVESSALYSISLIVYLALVPENMESAEYADLVATYARVIAPTLLVGRLSAHANASSRRQHMVAMWENHPPLVGCFREEVTNNPDDGHQTVLGSSTGKETV</sequence>
<dbReference type="Proteomes" id="UP001175228">
    <property type="component" value="Unassembled WGS sequence"/>
</dbReference>
<feature type="transmembrane region" description="Helical" evidence="1">
    <location>
        <begin position="209"/>
        <end position="228"/>
    </location>
</feature>
<feature type="transmembrane region" description="Helical" evidence="1">
    <location>
        <begin position="175"/>
        <end position="197"/>
    </location>
</feature>
<keyword evidence="1" id="KW-0472">Membrane</keyword>
<keyword evidence="1" id="KW-0812">Transmembrane</keyword>
<gene>
    <name evidence="2" type="ORF">EDD18DRAFT_511438</name>
</gene>
<evidence type="ECO:0000313" key="3">
    <source>
        <dbReference type="Proteomes" id="UP001175228"/>
    </source>
</evidence>
<protein>
    <submittedName>
        <fullName evidence="2">Uncharacterized protein</fullName>
    </submittedName>
</protein>
<dbReference type="EMBL" id="JAUEPU010000030">
    <property type="protein sequence ID" value="KAK0492347.1"/>
    <property type="molecule type" value="Genomic_DNA"/>
</dbReference>
<proteinExistence type="predicted"/>
<feature type="transmembrane region" description="Helical" evidence="1">
    <location>
        <begin position="12"/>
        <end position="35"/>
    </location>
</feature>
<keyword evidence="3" id="KW-1185">Reference proteome</keyword>
<evidence type="ECO:0000313" key="2">
    <source>
        <dbReference type="EMBL" id="KAK0492347.1"/>
    </source>
</evidence>
<feature type="transmembrane region" description="Helical" evidence="1">
    <location>
        <begin position="66"/>
        <end position="86"/>
    </location>
</feature>
<feature type="transmembrane region" description="Helical" evidence="1">
    <location>
        <begin position="137"/>
        <end position="163"/>
    </location>
</feature>
<accession>A0AA39PXE4</accession>
<reference evidence="2" key="1">
    <citation type="submission" date="2023-06" db="EMBL/GenBank/DDBJ databases">
        <authorList>
            <consortium name="Lawrence Berkeley National Laboratory"/>
            <person name="Ahrendt S."/>
            <person name="Sahu N."/>
            <person name="Indic B."/>
            <person name="Wong-Bajracharya J."/>
            <person name="Merenyi Z."/>
            <person name="Ke H.-M."/>
            <person name="Monk M."/>
            <person name="Kocsube S."/>
            <person name="Drula E."/>
            <person name="Lipzen A."/>
            <person name="Balint B."/>
            <person name="Henrissat B."/>
            <person name="Andreopoulos B."/>
            <person name="Martin F.M."/>
            <person name="Harder C.B."/>
            <person name="Rigling D."/>
            <person name="Ford K.L."/>
            <person name="Foster G.D."/>
            <person name="Pangilinan J."/>
            <person name="Papanicolaou A."/>
            <person name="Barry K."/>
            <person name="LaButti K."/>
            <person name="Viragh M."/>
            <person name="Koriabine M."/>
            <person name="Yan M."/>
            <person name="Riley R."/>
            <person name="Champramary S."/>
            <person name="Plett K.L."/>
            <person name="Tsai I.J."/>
            <person name="Slot J."/>
            <person name="Sipos G."/>
            <person name="Plett J."/>
            <person name="Nagy L.G."/>
            <person name="Grigoriev I.V."/>
        </authorList>
    </citation>
    <scope>NUCLEOTIDE SEQUENCE</scope>
    <source>
        <strain evidence="2">HWK02</strain>
    </source>
</reference>